<evidence type="ECO:0000313" key="2">
    <source>
        <dbReference type="EMBL" id="MBP2413585.1"/>
    </source>
</evidence>
<proteinExistence type="predicted"/>
<keyword evidence="1" id="KW-0472">Membrane</keyword>
<dbReference type="RefSeq" id="WP_209680985.1">
    <property type="nucleotide sequence ID" value="NZ_JAGIOI010000001.1"/>
</dbReference>
<accession>A0ABS4YYP2</accession>
<sequence>MAFPKLSKSRRMALAIAATGVAVLGLVIHFFIPGSFANLVSDALYTVLVYLVLALFLPHAKRAWLALAAFGISAAIELAQLTGVPEQLAVSFPPSRLLFGTTFSALDLVAYAAGAGVAWFADQAMSARWRAAQPE</sequence>
<name>A0ABS4YYP2_9MICC</name>
<evidence type="ECO:0008006" key="4">
    <source>
        <dbReference type="Google" id="ProtNLM"/>
    </source>
</evidence>
<evidence type="ECO:0000313" key="3">
    <source>
        <dbReference type="Proteomes" id="UP000711614"/>
    </source>
</evidence>
<reference evidence="2 3" key="1">
    <citation type="submission" date="2021-03" db="EMBL/GenBank/DDBJ databases">
        <title>Sequencing the genomes of 1000 actinobacteria strains.</title>
        <authorList>
            <person name="Klenk H.-P."/>
        </authorList>
    </citation>
    <scope>NUCLEOTIDE SEQUENCE [LARGE SCALE GENOMIC DNA]</scope>
    <source>
        <strain evidence="2 3">DSM 16005</strain>
    </source>
</reference>
<feature type="transmembrane region" description="Helical" evidence="1">
    <location>
        <begin position="38"/>
        <end position="57"/>
    </location>
</feature>
<evidence type="ECO:0000256" key="1">
    <source>
        <dbReference type="SAM" id="Phobius"/>
    </source>
</evidence>
<comment type="caution">
    <text evidence="2">The sequence shown here is derived from an EMBL/GenBank/DDBJ whole genome shotgun (WGS) entry which is preliminary data.</text>
</comment>
<dbReference type="Proteomes" id="UP000711614">
    <property type="component" value="Unassembled WGS sequence"/>
</dbReference>
<keyword evidence="3" id="KW-1185">Reference proteome</keyword>
<keyword evidence="1" id="KW-1133">Transmembrane helix</keyword>
<feature type="transmembrane region" description="Helical" evidence="1">
    <location>
        <begin position="97"/>
        <end position="121"/>
    </location>
</feature>
<gene>
    <name evidence="2" type="ORF">JOF48_002384</name>
</gene>
<feature type="transmembrane region" description="Helical" evidence="1">
    <location>
        <begin position="64"/>
        <end position="85"/>
    </location>
</feature>
<feature type="transmembrane region" description="Helical" evidence="1">
    <location>
        <begin position="12"/>
        <end position="32"/>
    </location>
</feature>
<protein>
    <recommendedName>
        <fullName evidence="4">DUF2809 domain-containing protein</fullName>
    </recommendedName>
</protein>
<dbReference type="Pfam" id="PF10990">
    <property type="entry name" value="DUF2809"/>
    <property type="match status" value="1"/>
</dbReference>
<dbReference type="EMBL" id="JAGIOI010000001">
    <property type="protein sequence ID" value="MBP2413585.1"/>
    <property type="molecule type" value="Genomic_DNA"/>
</dbReference>
<keyword evidence="1" id="KW-0812">Transmembrane</keyword>
<organism evidence="2 3">
    <name type="scientific">Arthrobacter stackebrandtii</name>
    <dbReference type="NCBI Taxonomy" id="272161"/>
    <lineage>
        <taxon>Bacteria</taxon>
        <taxon>Bacillati</taxon>
        <taxon>Actinomycetota</taxon>
        <taxon>Actinomycetes</taxon>
        <taxon>Micrococcales</taxon>
        <taxon>Micrococcaceae</taxon>
        <taxon>Arthrobacter</taxon>
    </lineage>
</organism>
<dbReference type="InterPro" id="IPR021257">
    <property type="entry name" value="DUF2809"/>
</dbReference>